<dbReference type="PATRIC" id="fig|28229.4.peg.2859"/>
<dbReference type="OrthoDB" id="5696122at2"/>
<accession>A0A099KIH1</accession>
<dbReference type="InterPro" id="IPR011990">
    <property type="entry name" value="TPR-like_helical_dom_sf"/>
</dbReference>
<dbReference type="Proteomes" id="UP000029843">
    <property type="component" value="Unassembled WGS sequence"/>
</dbReference>
<evidence type="ECO:0000313" key="5">
    <source>
        <dbReference type="EMBL" id="KGJ90151.1"/>
    </source>
</evidence>
<dbReference type="RefSeq" id="WP_033094526.1">
    <property type="nucleotide sequence ID" value="NZ_JQED01000037.1"/>
</dbReference>
<feature type="DNA-binding region" description="OmpR/PhoB-type" evidence="2">
    <location>
        <begin position="1"/>
        <end position="94"/>
    </location>
</feature>
<evidence type="ECO:0000256" key="3">
    <source>
        <dbReference type="SAM" id="Phobius"/>
    </source>
</evidence>
<evidence type="ECO:0000256" key="1">
    <source>
        <dbReference type="ARBA" id="ARBA00023125"/>
    </source>
</evidence>
<dbReference type="InterPro" id="IPR001867">
    <property type="entry name" value="OmpR/PhoB-type_DNA-bd"/>
</dbReference>
<organism evidence="5 6">
    <name type="scientific">Colwellia psychrerythraea</name>
    <name type="common">Vibrio psychroerythus</name>
    <dbReference type="NCBI Taxonomy" id="28229"/>
    <lineage>
        <taxon>Bacteria</taxon>
        <taxon>Pseudomonadati</taxon>
        <taxon>Pseudomonadota</taxon>
        <taxon>Gammaproteobacteria</taxon>
        <taxon>Alteromonadales</taxon>
        <taxon>Colwelliaceae</taxon>
        <taxon>Colwellia</taxon>
    </lineage>
</organism>
<reference evidence="5 6" key="1">
    <citation type="submission" date="2014-08" db="EMBL/GenBank/DDBJ databases">
        <title>Genomic and Phenotypic Diversity of Colwellia psychrerythraea strains from Disparate Marine Basins.</title>
        <authorList>
            <person name="Techtmann S.M."/>
            <person name="Stelling S.C."/>
            <person name="Utturkar S.M."/>
            <person name="Alshibli N."/>
            <person name="Harris A."/>
            <person name="Brown S.D."/>
            <person name="Hazen T.C."/>
        </authorList>
    </citation>
    <scope>NUCLEOTIDE SEQUENCE [LARGE SCALE GENOMIC DNA]</scope>
    <source>
        <strain evidence="5 6">ND2E</strain>
    </source>
</reference>
<comment type="caution">
    <text evidence="5">The sequence shown here is derived from an EMBL/GenBank/DDBJ whole genome shotgun (WGS) entry which is preliminary data.</text>
</comment>
<dbReference type="SUPFAM" id="SSF48452">
    <property type="entry name" value="TPR-like"/>
    <property type="match status" value="1"/>
</dbReference>
<keyword evidence="1 2" id="KW-0238">DNA-binding</keyword>
<name>A0A099KIH1_COLPS</name>
<protein>
    <submittedName>
        <fullName evidence="5">Transcriptional regulator, CadC</fullName>
    </submittedName>
</protein>
<feature type="transmembrane region" description="Helical" evidence="3">
    <location>
        <begin position="116"/>
        <end position="135"/>
    </location>
</feature>
<dbReference type="SMART" id="SM00028">
    <property type="entry name" value="TPR"/>
    <property type="match status" value="3"/>
</dbReference>
<evidence type="ECO:0000256" key="2">
    <source>
        <dbReference type="PROSITE-ProRule" id="PRU01091"/>
    </source>
</evidence>
<dbReference type="Gene3D" id="1.25.40.10">
    <property type="entry name" value="Tetratricopeptide repeat domain"/>
    <property type="match status" value="1"/>
</dbReference>
<dbReference type="GO" id="GO:0000160">
    <property type="term" value="P:phosphorelay signal transduction system"/>
    <property type="evidence" value="ECO:0007669"/>
    <property type="project" value="InterPro"/>
</dbReference>
<dbReference type="Gene3D" id="1.10.10.10">
    <property type="entry name" value="Winged helix-like DNA-binding domain superfamily/Winged helix DNA-binding domain"/>
    <property type="match status" value="1"/>
</dbReference>
<keyword evidence="3" id="KW-1133">Transmembrane helix</keyword>
<keyword evidence="3" id="KW-0472">Membrane</keyword>
<evidence type="ECO:0000313" key="6">
    <source>
        <dbReference type="Proteomes" id="UP000029843"/>
    </source>
</evidence>
<dbReference type="SUPFAM" id="SSF46894">
    <property type="entry name" value="C-terminal effector domain of the bipartite response regulators"/>
    <property type="match status" value="1"/>
</dbReference>
<evidence type="ECO:0000259" key="4">
    <source>
        <dbReference type="PROSITE" id="PS51755"/>
    </source>
</evidence>
<dbReference type="InterPro" id="IPR036388">
    <property type="entry name" value="WH-like_DNA-bd_sf"/>
</dbReference>
<dbReference type="AlphaFoldDB" id="A0A099KIH1"/>
<dbReference type="EMBL" id="JQED01000037">
    <property type="protein sequence ID" value="KGJ90151.1"/>
    <property type="molecule type" value="Genomic_DNA"/>
</dbReference>
<feature type="domain" description="OmpR/PhoB-type" evidence="4">
    <location>
        <begin position="1"/>
        <end position="94"/>
    </location>
</feature>
<dbReference type="Pfam" id="PF00486">
    <property type="entry name" value="Trans_reg_C"/>
    <property type="match status" value="1"/>
</dbReference>
<dbReference type="SMART" id="SM00862">
    <property type="entry name" value="Trans_reg_C"/>
    <property type="match status" value="1"/>
</dbReference>
<keyword evidence="3" id="KW-0812">Transmembrane</keyword>
<sequence length="495" mass="56175">MKYQVDTFVLDVKARTLSSQDNCQNIRPKTLEVLLYLANRSEEIISKQELLDCVWDDVNVDDGVIFQSIREIRKLFGHSKIILNFPRKGYQFTAQLAPIGQSQQASTKSFLTPSLFKNYIAAISLICLILFAVFFSNEDSSDVNFEQSILVLPIKNSIPYGENDWIYLGAMEQLIAKLKGLPDSIYIYQGTYIPHLMQTIGLERQFSSNDVAKIFSVSGATLIVETEVFGYVSDYKVVYKFHTANDVKQGVILDTSINTALVTLSKKLANVIDQPLKQSEYKPVKAFNDALFAEAMISYESDWHTSISFFESYLALNPDSVIAMIYLSKLYLWDNQIDNAANLLDKSSKLSIEDPLEIASIKLLKGRVSAKNKDFIKALQFYQQVTTITDKHQDWFLKASVAEEQGLVYLEQEMLNKALASFTSAFSAYQIIQSQIGMNSTRLHLADVFLLQGNTAQAKENYTKAKESIQNIKLEFLYSMLEQHKLTLENHLDSR</sequence>
<dbReference type="GO" id="GO:0006355">
    <property type="term" value="P:regulation of DNA-templated transcription"/>
    <property type="evidence" value="ECO:0007669"/>
    <property type="project" value="InterPro"/>
</dbReference>
<gene>
    <name evidence="5" type="ORF">ND2E_3707</name>
</gene>
<dbReference type="PROSITE" id="PS51755">
    <property type="entry name" value="OMPR_PHOB"/>
    <property type="match status" value="1"/>
</dbReference>
<proteinExistence type="predicted"/>
<dbReference type="GO" id="GO:0003677">
    <property type="term" value="F:DNA binding"/>
    <property type="evidence" value="ECO:0007669"/>
    <property type="project" value="UniProtKB-UniRule"/>
</dbReference>
<dbReference type="InterPro" id="IPR019734">
    <property type="entry name" value="TPR_rpt"/>
</dbReference>
<dbReference type="CDD" id="cd00383">
    <property type="entry name" value="trans_reg_C"/>
    <property type="match status" value="1"/>
</dbReference>
<dbReference type="InterPro" id="IPR016032">
    <property type="entry name" value="Sig_transdc_resp-reg_C-effctor"/>
</dbReference>